<dbReference type="SUPFAM" id="SSF48317">
    <property type="entry name" value="Acid phosphatase/Vanadium-dependent haloperoxidase"/>
    <property type="match status" value="1"/>
</dbReference>
<evidence type="ECO:0000313" key="8">
    <source>
        <dbReference type="Proteomes" id="UP000268844"/>
    </source>
</evidence>
<evidence type="ECO:0000256" key="3">
    <source>
        <dbReference type="ARBA" id="ARBA00022989"/>
    </source>
</evidence>
<keyword evidence="2 5" id="KW-0812">Transmembrane</keyword>
<reference evidence="7 8" key="1">
    <citation type="submission" date="2018-12" db="EMBL/GenBank/DDBJ databases">
        <authorList>
            <person name="Criscuolo A."/>
        </authorList>
    </citation>
    <scope>NUCLEOTIDE SEQUENCE [LARGE SCALE GENOMIC DNA]</scope>
    <source>
        <strain evidence="7">ACIP1116281</strain>
    </source>
</reference>
<gene>
    <name evidence="7" type="ORF">DEVEQU_01859</name>
</gene>
<accession>A0A3S4CDJ4</accession>
<dbReference type="OrthoDB" id="9816314at2"/>
<feature type="transmembrane region" description="Helical" evidence="5">
    <location>
        <begin position="201"/>
        <end position="221"/>
    </location>
</feature>
<evidence type="ECO:0000313" key="7">
    <source>
        <dbReference type="EMBL" id="VDS04720.1"/>
    </source>
</evidence>
<name>A0A3S4CDJ4_9HYPH</name>
<keyword evidence="4 5" id="KW-0472">Membrane</keyword>
<feature type="transmembrane region" description="Helical" evidence="5">
    <location>
        <begin position="62"/>
        <end position="80"/>
    </location>
</feature>
<feature type="transmembrane region" description="Helical" evidence="5">
    <location>
        <begin position="23"/>
        <end position="42"/>
    </location>
</feature>
<feature type="transmembrane region" description="Helical" evidence="5">
    <location>
        <begin position="271"/>
        <end position="295"/>
    </location>
</feature>
<dbReference type="PANTHER" id="PTHR31310">
    <property type="match status" value="1"/>
</dbReference>
<dbReference type="InterPro" id="IPR052185">
    <property type="entry name" value="IPC_Synthase-Related"/>
</dbReference>
<sequence>MTTRLRFPAAFRAELARSVRSDWPLYALSAGFFLFGLIHAVGRDYSIIGMIDQYAVKWTVNFMIIGPFFAFVVGVVHIAWRMKGRKRLSYRTMVAPRRLARLFAGTLFLLTGGLVFTSAFSAIKTSFPQGQGFVYDHLHADIDNAMHFGVDPFHHLYAFGQHDWLLRIVELNYGILWFIICYFSLYVVMTSPRMEKIRLRFALTWLGSWVVVGTAMASTWLSAGPVYYGRVTGDTARFAEQAAFLSSTSSESASAHMFQEYLWTLYQSGTIGLGSGISAFPSMHVALATVVALYAWEWSRKLGFVAWVYVAFIVCSSVYLGWHYAIDGYASIVVVSGLYWALRVLMPNLGRLRWGLSARALPEALTAQIEKRA</sequence>
<dbReference type="RefSeq" id="WP_126150257.1">
    <property type="nucleotide sequence ID" value="NZ_JBHTMH010000001.1"/>
</dbReference>
<organism evidence="7 8">
    <name type="scientific">Devosia equisanguinis</name>
    <dbReference type="NCBI Taxonomy" id="2490941"/>
    <lineage>
        <taxon>Bacteria</taxon>
        <taxon>Pseudomonadati</taxon>
        <taxon>Pseudomonadota</taxon>
        <taxon>Alphaproteobacteria</taxon>
        <taxon>Hyphomicrobiales</taxon>
        <taxon>Devosiaceae</taxon>
        <taxon>Devosia</taxon>
    </lineage>
</organism>
<evidence type="ECO:0000259" key="6">
    <source>
        <dbReference type="Pfam" id="PF14378"/>
    </source>
</evidence>
<feature type="domain" description="Inositolphosphotransferase Aur1/Ipt1" evidence="6">
    <location>
        <begin position="141"/>
        <end position="340"/>
    </location>
</feature>
<dbReference type="InterPro" id="IPR026841">
    <property type="entry name" value="Aur1/Ipt1"/>
</dbReference>
<dbReference type="InterPro" id="IPR036938">
    <property type="entry name" value="PAP2/HPO_sf"/>
</dbReference>
<dbReference type="Proteomes" id="UP000268844">
    <property type="component" value="Unassembled WGS sequence"/>
</dbReference>
<proteinExistence type="predicted"/>
<feature type="transmembrane region" description="Helical" evidence="5">
    <location>
        <begin position="171"/>
        <end position="189"/>
    </location>
</feature>
<protein>
    <submittedName>
        <fullName evidence="7">PAP2 superfamily protein</fullName>
    </submittedName>
</protein>
<evidence type="ECO:0000256" key="1">
    <source>
        <dbReference type="ARBA" id="ARBA00004141"/>
    </source>
</evidence>
<feature type="transmembrane region" description="Helical" evidence="5">
    <location>
        <begin position="302"/>
        <end position="322"/>
    </location>
</feature>
<evidence type="ECO:0000256" key="2">
    <source>
        <dbReference type="ARBA" id="ARBA00022692"/>
    </source>
</evidence>
<keyword evidence="3 5" id="KW-1133">Transmembrane helix</keyword>
<dbReference type="PANTHER" id="PTHR31310:SF7">
    <property type="entry name" value="PA-PHOSPHATASE RELATED-FAMILY PROTEIN DDB_G0268928"/>
    <property type="match status" value="1"/>
</dbReference>
<dbReference type="GO" id="GO:0016020">
    <property type="term" value="C:membrane"/>
    <property type="evidence" value="ECO:0007669"/>
    <property type="project" value="UniProtKB-SubCell"/>
</dbReference>
<feature type="transmembrane region" description="Helical" evidence="5">
    <location>
        <begin position="101"/>
        <end position="123"/>
    </location>
</feature>
<evidence type="ECO:0000256" key="4">
    <source>
        <dbReference type="ARBA" id="ARBA00023136"/>
    </source>
</evidence>
<dbReference type="AlphaFoldDB" id="A0A3S4CDJ4"/>
<dbReference type="Pfam" id="PF14378">
    <property type="entry name" value="PAP2_3"/>
    <property type="match status" value="1"/>
</dbReference>
<feature type="transmembrane region" description="Helical" evidence="5">
    <location>
        <begin position="328"/>
        <end position="346"/>
    </location>
</feature>
<dbReference type="EMBL" id="UZWD01000023">
    <property type="protein sequence ID" value="VDS04720.1"/>
    <property type="molecule type" value="Genomic_DNA"/>
</dbReference>
<comment type="subcellular location">
    <subcellularLocation>
        <location evidence="1">Membrane</location>
        <topology evidence="1">Multi-pass membrane protein</topology>
    </subcellularLocation>
</comment>
<keyword evidence="8" id="KW-1185">Reference proteome</keyword>
<evidence type="ECO:0000256" key="5">
    <source>
        <dbReference type="SAM" id="Phobius"/>
    </source>
</evidence>